<accession>A0AAU1U2Z4</accession>
<feature type="transmembrane region" description="Helical" evidence="1">
    <location>
        <begin position="31"/>
        <end position="53"/>
    </location>
</feature>
<reference evidence="2" key="1">
    <citation type="submission" date="2022-10" db="EMBL/GenBank/DDBJ databases">
        <title>The complete genomes of actinobacterial strains from the NBC collection.</title>
        <authorList>
            <person name="Joergensen T.S."/>
            <person name="Alvarez Arevalo M."/>
            <person name="Sterndorff E.B."/>
            <person name="Faurdal D."/>
            <person name="Vuksanovic O."/>
            <person name="Mourched A.-S."/>
            <person name="Charusanti P."/>
            <person name="Shaw S."/>
            <person name="Blin K."/>
            <person name="Weber T."/>
        </authorList>
    </citation>
    <scope>NUCLEOTIDE SEQUENCE</scope>
    <source>
        <strain evidence="2">NBC_00119</strain>
    </source>
</reference>
<proteinExistence type="predicted"/>
<dbReference type="InterPro" id="IPR046129">
    <property type="entry name" value="DUF6126"/>
</dbReference>
<evidence type="ECO:0000313" key="2">
    <source>
        <dbReference type="EMBL" id="WTS11769.1"/>
    </source>
</evidence>
<dbReference type="Pfam" id="PF19621">
    <property type="entry name" value="DUF6126"/>
    <property type="match status" value="1"/>
</dbReference>
<protein>
    <submittedName>
        <fullName evidence="2">DUF6126 family protein</fullName>
    </submittedName>
</protein>
<sequence>MSSEPNDVTEPERPARRDIEDKLPRGIWVRLLVYVFAGHLVAGFIYLLFALGASHG</sequence>
<name>A0AAU1U2Z4_9ACTN</name>
<keyword evidence="1" id="KW-0472">Membrane</keyword>
<keyword evidence="1" id="KW-0812">Transmembrane</keyword>
<gene>
    <name evidence="2" type="ORF">OHU69_12445</name>
</gene>
<dbReference type="EMBL" id="CP108195">
    <property type="protein sequence ID" value="WTS11769.1"/>
    <property type="molecule type" value="Genomic_DNA"/>
</dbReference>
<evidence type="ECO:0000256" key="1">
    <source>
        <dbReference type="SAM" id="Phobius"/>
    </source>
</evidence>
<dbReference type="AlphaFoldDB" id="A0AAU1U2Z4"/>
<organism evidence="2">
    <name type="scientific">Streptomyces sp. NBC_00119</name>
    <dbReference type="NCBI Taxonomy" id="2975659"/>
    <lineage>
        <taxon>Bacteria</taxon>
        <taxon>Bacillati</taxon>
        <taxon>Actinomycetota</taxon>
        <taxon>Actinomycetes</taxon>
        <taxon>Kitasatosporales</taxon>
        <taxon>Streptomycetaceae</taxon>
        <taxon>Streptomyces</taxon>
    </lineage>
</organism>
<keyword evidence="1" id="KW-1133">Transmembrane helix</keyword>